<feature type="transmembrane region" description="Helical" evidence="1">
    <location>
        <begin position="119"/>
        <end position="136"/>
    </location>
</feature>
<reference evidence="4" key="1">
    <citation type="submission" date="2017-09" db="EMBL/GenBank/DDBJ databases">
        <authorList>
            <person name="Regsiter A."/>
            <person name="William W."/>
        </authorList>
    </citation>
    <scope>NUCLEOTIDE SEQUENCE [LARGE SCALE GENOMIC DNA]</scope>
    <source>
        <strain evidence="4">500-1</strain>
    </source>
</reference>
<dbReference type="OrthoDB" id="9787923at2"/>
<dbReference type="RefSeq" id="WP_097011353.1">
    <property type="nucleotide sequence ID" value="NZ_LT907975.1"/>
</dbReference>
<evidence type="ECO:0000313" key="4">
    <source>
        <dbReference type="Proteomes" id="UP000219215"/>
    </source>
</evidence>
<gene>
    <name evidence="3" type="ORF">DPRO_1370</name>
</gene>
<dbReference type="InterPro" id="IPR003675">
    <property type="entry name" value="Rce1/LyrA-like_dom"/>
</dbReference>
<dbReference type="KEGG" id="pprf:DPRO_1370"/>
<dbReference type="GO" id="GO:0004175">
    <property type="term" value="F:endopeptidase activity"/>
    <property type="evidence" value="ECO:0007669"/>
    <property type="project" value="UniProtKB-ARBA"/>
</dbReference>
<dbReference type="InterPro" id="IPR014346">
    <property type="entry name" value="Prenyl_protease-related"/>
</dbReference>
<keyword evidence="3" id="KW-0645">Protease</keyword>
<feature type="transmembrane region" description="Helical" evidence="1">
    <location>
        <begin position="209"/>
        <end position="227"/>
    </location>
</feature>
<sequence>MKIQENALAARVAPFAVYMAFIAVVEGAKLLGMPAPSQETMNWLYPLKAALVVATLFFFRKSYDDFDWAGLRNARHTLISIVTGVVVFVLWINLDMDFAIQGELTAFDPATFGEGGTRWMMIASRVAGAALVVPVMEELFWKSFLARYLISKDFTKVVPGTFTLFSFAGTAVLFGLEHQLWLAGMVAGVAYNFIYMHTRCLAQCILSHALTNAILAGYVLISGNWYFW</sequence>
<evidence type="ECO:0000313" key="3">
    <source>
        <dbReference type="EMBL" id="SOB58263.1"/>
    </source>
</evidence>
<keyword evidence="1" id="KW-0812">Transmembrane</keyword>
<evidence type="ECO:0000259" key="2">
    <source>
        <dbReference type="Pfam" id="PF02517"/>
    </source>
</evidence>
<protein>
    <submittedName>
        <fullName evidence="3">CAAX amino terminal protease self-immunity</fullName>
    </submittedName>
</protein>
<dbReference type="Pfam" id="PF02517">
    <property type="entry name" value="Rce1-like"/>
    <property type="match status" value="1"/>
</dbReference>
<feature type="transmembrane region" description="Helical" evidence="1">
    <location>
        <begin position="75"/>
        <end position="94"/>
    </location>
</feature>
<dbReference type="Proteomes" id="UP000219215">
    <property type="component" value="Chromosome DPRO"/>
</dbReference>
<keyword evidence="4" id="KW-1185">Reference proteome</keyword>
<organism evidence="3 4">
    <name type="scientific">Pseudodesulfovibrio profundus</name>
    <dbReference type="NCBI Taxonomy" id="57320"/>
    <lineage>
        <taxon>Bacteria</taxon>
        <taxon>Pseudomonadati</taxon>
        <taxon>Thermodesulfobacteriota</taxon>
        <taxon>Desulfovibrionia</taxon>
        <taxon>Desulfovibrionales</taxon>
        <taxon>Desulfovibrionaceae</taxon>
    </lineage>
</organism>
<feature type="transmembrane region" description="Helical" evidence="1">
    <location>
        <begin position="157"/>
        <end position="174"/>
    </location>
</feature>
<keyword evidence="1" id="KW-1133">Transmembrane helix</keyword>
<feature type="transmembrane region" description="Helical" evidence="1">
    <location>
        <begin position="180"/>
        <end position="197"/>
    </location>
</feature>
<feature type="domain" description="CAAX prenyl protease 2/Lysostaphin resistance protein A-like" evidence="2">
    <location>
        <begin position="125"/>
        <end position="214"/>
    </location>
</feature>
<dbReference type="GO" id="GO:0006508">
    <property type="term" value="P:proteolysis"/>
    <property type="evidence" value="ECO:0007669"/>
    <property type="project" value="UniProtKB-KW"/>
</dbReference>
<keyword evidence="3" id="KW-0378">Hydrolase</keyword>
<dbReference type="EMBL" id="LT907975">
    <property type="protein sequence ID" value="SOB58263.1"/>
    <property type="molecule type" value="Genomic_DNA"/>
</dbReference>
<dbReference type="NCBIfam" id="TIGR03008">
    <property type="entry name" value="pepcterm_CAAX"/>
    <property type="match status" value="1"/>
</dbReference>
<name>A0A2C8F6R8_9BACT</name>
<keyword evidence="1" id="KW-0472">Membrane</keyword>
<dbReference type="GO" id="GO:0080120">
    <property type="term" value="P:CAAX-box protein maturation"/>
    <property type="evidence" value="ECO:0007669"/>
    <property type="project" value="UniProtKB-ARBA"/>
</dbReference>
<proteinExistence type="predicted"/>
<feature type="transmembrane region" description="Helical" evidence="1">
    <location>
        <begin position="43"/>
        <end position="63"/>
    </location>
</feature>
<dbReference type="AlphaFoldDB" id="A0A2C8F6R8"/>
<accession>A0A2C8F6R8</accession>
<evidence type="ECO:0000256" key="1">
    <source>
        <dbReference type="SAM" id="Phobius"/>
    </source>
</evidence>
<feature type="transmembrane region" description="Helical" evidence="1">
    <location>
        <begin position="12"/>
        <end position="31"/>
    </location>
</feature>